<protein>
    <recommendedName>
        <fullName evidence="4">Protein CIP2A</fullName>
    </recommendedName>
</protein>
<accession>A0A507BZX7</accession>
<keyword evidence="1" id="KW-0175">Coiled coil</keyword>
<dbReference type="GeneID" id="42006922"/>
<evidence type="ECO:0000313" key="3">
    <source>
        <dbReference type="Proteomes" id="UP000319731"/>
    </source>
</evidence>
<proteinExistence type="predicted"/>
<comment type="caution">
    <text evidence="2">The sequence shown here is derived from an EMBL/GenBank/DDBJ whole genome shotgun (WGS) entry which is preliminary data.</text>
</comment>
<dbReference type="InterPro" id="IPR016024">
    <property type="entry name" value="ARM-type_fold"/>
</dbReference>
<dbReference type="SUPFAM" id="SSF48371">
    <property type="entry name" value="ARM repeat"/>
    <property type="match status" value="1"/>
</dbReference>
<evidence type="ECO:0008006" key="4">
    <source>
        <dbReference type="Google" id="ProtNLM"/>
    </source>
</evidence>
<name>A0A507BZX7_9FUNG</name>
<dbReference type="Proteomes" id="UP000319731">
    <property type="component" value="Unassembled WGS sequence"/>
</dbReference>
<sequence length="528" mass="59096">MITSIDPVQDLIQNCRKDPLPPDLPQLLSAFLTNCKSKHVNYIVPLNAILDTFESLMVDATSIDVINNVLELWLFFARYRETAKRMLERSHPVLWSLNRTNLPPRSAQLAIEFIDIMSTWMARMDPVFDLGDLIPVLLKHLSAISTGENPTQLAILASLFKSKKIAQSIKSKTNTSFFRSLIKQLSESNGSIAINSLRLLVFLADESLLTQFLTKSNFNETIQLVFNVLMTTRDISLVLVTACIDLLEQLIRVVNHDLSFVTGIDERIKSWMDIVAQDGDALGQMIRFAVILLKSNILSGIVRESALEHGLVFTCAEIIHTALQDGETVDLVYANGLVSAMYHVASDTPQSTETLNLLIPTATSSSHDIEKHIKALTNFEVQLSQIRASSQNEIDVAQALASQKISAYEAKLKILESQMSGLEQTVKLKTRQLRLNEGTIIGLEDSLRGRVHSEEGLRREYEAKIMALRDDLKTTEGKHTQREKELVAECASLRRQRDDQGLEIQSLLDKLSPLMTSFNSLRIGKPTS</sequence>
<reference evidence="2 3" key="1">
    <citation type="journal article" date="2019" name="Sci. Rep.">
        <title>Comparative genomics of chytrid fungi reveal insights into the obligate biotrophic and pathogenic lifestyle of Synchytrium endobioticum.</title>
        <authorList>
            <person name="van de Vossenberg B.T.L.H."/>
            <person name="Warris S."/>
            <person name="Nguyen H.D.T."/>
            <person name="van Gent-Pelzer M.P.E."/>
            <person name="Joly D.L."/>
            <person name="van de Geest H.C."/>
            <person name="Bonants P.J.M."/>
            <person name="Smith D.S."/>
            <person name="Levesque C.A."/>
            <person name="van der Lee T.A.J."/>
        </authorList>
    </citation>
    <scope>NUCLEOTIDE SEQUENCE [LARGE SCALE GENOMIC DNA]</scope>
    <source>
        <strain evidence="2 3">JEL517</strain>
    </source>
</reference>
<dbReference type="AlphaFoldDB" id="A0A507BZX7"/>
<dbReference type="RefSeq" id="XP_031022394.1">
    <property type="nucleotide sequence ID" value="XM_031171625.1"/>
</dbReference>
<organism evidence="2 3">
    <name type="scientific">Synchytrium microbalum</name>
    <dbReference type="NCBI Taxonomy" id="1806994"/>
    <lineage>
        <taxon>Eukaryota</taxon>
        <taxon>Fungi</taxon>
        <taxon>Fungi incertae sedis</taxon>
        <taxon>Chytridiomycota</taxon>
        <taxon>Chytridiomycota incertae sedis</taxon>
        <taxon>Chytridiomycetes</taxon>
        <taxon>Synchytriales</taxon>
        <taxon>Synchytriaceae</taxon>
        <taxon>Synchytrium</taxon>
    </lineage>
</organism>
<evidence type="ECO:0000313" key="2">
    <source>
        <dbReference type="EMBL" id="TPX30823.1"/>
    </source>
</evidence>
<dbReference type="EMBL" id="QEAO01000055">
    <property type="protein sequence ID" value="TPX30823.1"/>
    <property type="molecule type" value="Genomic_DNA"/>
</dbReference>
<feature type="coiled-coil region" evidence="1">
    <location>
        <begin position="398"/>
        <end position="432"/>
    </location>
</feature>
<keyword evidence="3" id="KW-1185">Reference proteome</keyword>
<dbReference type="OrthoDB" id="10573416at2759"/>
<gene>
    <name evidence="2" type="ORF">SmJEL517_g05699</name>
</gene>
<evidence type="ECO:0000256" key="1">
    <source>
        <dbReference type="SAM" id="Coils"/>
    </source>
</evidence>